<dbReference type="Gene3D" id="1.10.3910.10">
    <property type="entry name" value="SP0561-like"/>
    <property type="match status" value="1"/>
</dbReference>
<dbReference type="AlphaFoldDB" id="A0A1T4YBQ6"/>
<sequence length="191" mass="21101">MTRMTTPQDLLQLTPDTTLAQVLKGYPGAQRALFGRYHIGGCQSCAFSPTETLAQLCARNDNLPVSEVIQHIQDSHEGDVSLQISPADFASLRKETPDLKVLDARTREEHEAVHISGSLLMTQEVVQDAFSNWDKNAPLVLYDHTGSRSLDAVAYFIGHGFTQAKCLTGGIDAYSREIDPSLPRYHIEMEA</sequence>
<dbReference type="CDD" id="cd00158">
    <property type="entry name" value="RHOD"/>
    <property type="match status" value="1"/>
</dbReference>
<reference evidence="3" key="1">
    <citation type="submission" date="2017-02" db="EMBL/GenBank/DDBJ databases">
        <authorList>
            <person name="Varghese N."/>
            <person name="Submissions S."/>
        </authorList>
    </citation>
    <scope>NUCLEOTIDE SEQUENCE [LARGE SCALE GENOMIC DNA]</scope>
    <source>
        <strain evidence="3">ATCC 700200</strain>
    </source>
</reference>
<dbReference type="GO" id="GO:0016740">
    <property type="term" value="F:transferase activity"/>
    <property type="evidence" value="ECO:0007669"/>
    <property type="project" value="UniProtKB-KW"/>
</dbReference>
<proteinExistence type="predicted"/>
<dbReference type="Proteomes" id="UP000190774">
    <property type="component" value="Unassembled WGS sequence"/>
</dbReference>
<keyword evidence="2" id="KW-0808">Transferase</keyword>
<dbReference type="PANTHER" id="PTHR43031:SF17">
    <property type="entry name" value="SULFURTRANSFERASE YTWF-RELATED"/>
    <property type="match status" value="1"/>
</dbReference>
<dbReference type="SMART" id="SM00450">
    <property type="entry name" value="RHOD"/>
    <property type="match status" value="1"/>
</dbReference>
<name>A0A1T4YBQ6_9BACT</name>
<dbReference type="InterPro" id="IPR038062">
    <property type="entry name" value="ScdA-like_N_sf"/>
</dbReference>
<feature type="domain" description="Rhodanese" evidence="1">
    <location>
        <begin position="95"/>
        <end position="183"/>
    </location>
</feature>
<dbReference type="EMBL" id="FUYE01000009">
    <property type="protein sequence ID" value="SKA99262.1"/>
    <property type="molecule type" value="Genomic_DNA"/>
</dbReference>
<dbReference type="PANTHER" id="PTHR43031">
    <property type="entry name" value="FAD-DEPENDENT OXIDOREDUCTASE"/>
    <property type="match status" value="1"/>
</dbReference>
<dbReference type="InterPro" id="IPR001763">
    <property type="entry name" value="Rhodanese-like_dom"/>
</dbReference>
<dbReference type="Pfam" id="PF00581">
    <property type="entry name" value="Rhodanese"/>
    <property type="match status" value="1"/>
</dbReference>
<evidence type="ECO:0000259" key="1">
    <source>
        <dbReference type="PROSITE" id="PS50206"/>
    </source>
</evidence>
<dbReference type="SUPFAM" id="SSF52821">
    <property type="entry name" value="Rhodanese/Cell cycle control phosphatase"/>
    <property type="match status" value="1"/>
</dbReference>
<dbReference type="Gene3D" id="3.40.250.10">
    <property type="entry name" value="Rhodanese-like domain"/>
    <property type="match status" value="1"/>
</dbReference>
<evidence type="ECO:0000313" key="3">
    <source>
        <dbReference type="Proteomes" id="UP000190774"/>
    </source>
</evidence>
<dbReference type="STRING" id="48467.SAMN02745166_02884"/>
<gene>
    <name evidence="2" type="ORF">SAMN02745166_02884</name>
</gene>
<evidence type="ECO:0000313" key="2">
    <source>
        <dbReference type="EMBL" id="SKA99262.1"/>
    </source>
</evidence>
<dbReference type="InterPro" id="IPR036873">
    <property type="entry name" value="Rhodanese-like_dom_sf"/>
</dbReference>
<dbReference type="InterPro" id="IPR050229">
    <property type="entry name" value="GlpE_sulfurtransferase"/>
</dbReference>
<dbReference type="PROSITE" id="PS50206">
    <property type="entry name" value="RHODANESE_3"/>
    <property type="match status" value="1"/>
</dbReference>
<protein>
    <submittedName>
        <fullName evidence="2">Rhodanese-related sulfurtransferase</fullName>
    </submittedName>
</protein>
<accession>A0A1T4YBQ6</accession>
<keyword evidence="3" id="KW-1185">Reference proteome</keyword>
<organism evidence="2 3">
    <name type="scientific">Prosthecobacter debontii</name>
    <dbReference type="NCBI Taxonomy" id="48467"/>
    <lineage>
        <taxon>Bacteria</taxon>
        <taxon>Pseudomonadati</taxon>
        <taxon>Verrucomicrobiota</taxon>
        <taxon>Verrucomicrobiia</taxon>
        <taxon>Verrucomicrobiales</taxon>
        <taxon>Verrucomicrobiaceae</taxon>
        <taxon>Prosthecobacter</taxon>
    </lineage>
</organism>